<gene>
    <name evidence="8" type="ORF">D3880_18990</name>
</gene>
<keyword evidence="4" id="KW-0479">Metal-binding</keyword>
<dbReference type="Gene3D" id="3.40.50.410">
    <property type="entry name" value="von Willebrand factor, type A domain"/>
    <property type="match status" value="1"/>
</dbReference>
<dbReference type="AlphaFoldDB" id="A0A385Z6I3"/>
<reference evidence="9" key="1">
    <citation type="submission" date="2018-09" db="EMBL/GenBank/DDBJ databases">
        <authorList>
            <person name="Zhu H."/>
        </authorList>
    </citation>
    <scope>NUCLEOTIDE SEQUENCE [LARGE SCALE GENOMIC DNA]</scope>
    <source>
        <strain evidence="9">K2W31S-8</strain>
    </source>
</reference>
<evidence type="ECO:0000256" key="2">
    <source>
        <dbReference type="ARBA" id="ARBA00008387"/>
    </source>
</evidence>
<dbReference type="Pfam" id="PF05567">
    <property type="entry name" value="T4P_PilY1"/>
    <property type="match status" value="1"/>
</dbReference>
<keyword evidence="3" id="KW-1029">Fimbrium biogenesis</keyword>
<evidence type="ECO:0000256" key="3">
    <source>
        <dbReference type="ARBA" id="ARBA00022558"/>
    </source>
</evidence>
<sequence>MPPAMAAGMPKCICAPPWPLPSAARTDRRETDMIGSKFMFAARALLACVLTAAFSQGVLAAFAPAQVPLSLGGQVEPNLMFILDDSGSMNWGFLPDDLDSSYDEDDCDEGNYAGERLYRCPKTGLKYLASSHLNKSYYNPKVQYLPPIKSDGQRYANASFTAAWVNGYAGSGEKVNLSSGYLAIMGDFAVGSQKGGVAAFYYDYIGGGTCATKPRQDACYAERSVGADEQQNFANWFSYYRNRLMSAKAGVSQAFSGLPGDVRVGYGAINRKGQRVDTQDTNTVVRGVRRFEGTGRSEFYDWLFAVSASGGTPLRRALGDAGDYFSRTDSSGPWSSTPGQTGGKEYSCRQSYTILTTDGYWNGDAASKSAVRENVDNKNGPTIEGPDGKTYQYVPKAPFSDNQSNTLADVAMYYWNRDLHPDLDNRVPTDPADPAFWQHMVTFGVGLGMSGTIDPKAAFDAVKKGGALTWPDPSKSDPAKLDDLLHAAVNGRGGFFSAQDPQQFAVALSSTLASISDRTGSNTAAVPNARRLDSNSLVYEAFYSSADWSGKLLAKQPHQTSAGLVFKEVWEAGQQLSSGARRLFTHDGGAGADHGLALRWSTLPDNVKAHFNDDEALFDYLMGARENEAPAGRLFRQRSTLLGDIVNSTLVLANKQDWGFHGRVPLSSGAQTYAEFVAAKARKTPTLFVGANDGFLHAFNANTGDELFGYMPSGVQDNVKLLANSDYKHRYFVDGKLHIRDARLNDQWRTVLLGSLGAGGRSVFALDVTDAAGTTGFSADKVLWEIKDDDLGYNFGEPLVGRLKDGTWAAIFGNGHGSASDDAVLFIVELATGAVHKVRAGTATGGLSSPSFVYAVDGSGNIYVQDVYAGDLSGNLWKFSLKSNGAGYDDFEVSLKNGNNPQPLYVATDAQGKRQPIAVKPEIAYHPDGHTQGTMIYFGTGRMYSSGDTSDQSTQTFYGIWDKRTSNGASIAFTGRSALEQRSMLFEGPAFGRDVRVLDAPANGPDWSTKRGWYLDLTSPVKGAQGERVIFAPRILLNRLVFETAVPSADPCRAGGSGWTMVVDLATGGRLNYVLLDLNKDGKFNEADMVSVGDQKFPPSGIGSDNGIPTGSFDLIDPQKYWLCRGTGVGDCIPAVNTLNILEGRQSWNQMR</sequence>
<dbReference type="InterPro" id="IPR008707">
    <property type="entry name" value="B-propeller_PilY1"/>
</dbReference>
<dbReference type="OrthoDB" id="7156875at2"/>
<name>A0A385Z6I3_9PSED</name>
<protein>
    <submittedName>
        <fullName evidence="8">Pilus assembly protein PilY</fullName>
    </submittedName>
</protein>
<dbReference type="GO" id="GO:0046872">
    <property type="term" value="F:metal ion binding"/>
    <property type="evidence" value="ECO:0007669"/>
    <property type="project" value="UniProtKB-KW"/>
</dbReference>
<dbReference type="GO" id="GO:0009289">
    <property type="term" value="C:pilus"/>
    <property type="evidence" value="ECO:0007669"/>
    <property type="project" value="UniProtKB-SubCell"/>
</dbReference>
<keyword evidence="6" id="KW-0281">Fimbrium</keyword>
<evidence type="ECO:0000256" key="1">
    <source>
        <dbReference type="ARBA" id="ARBA00004561"/>
    </source>
</evidence>
<dbReference type="InterPro" id="IPR011047">
    <property type="entry name" value="Quinoprotein_ADH-like_sf"/>
</dbReference>
<comment type="subcellular location">
    <subcellularLocation>
        <location evidence="1">Fimbrium</location>
    </subcellularLocation>
</comment>
<accession>A0A385Z6I3</accession>
<dbReference type="InterPro" id="IPR036465">
    <property type="entry name" value="vWFA_dom_sf"/>
</dbReference>
<dbReference type="EMBL" id="CP032419">
    <property type="protein sequence ID" value="AYC34321.1"/>
    <property type="molecule type" value="Genomic_DNA"/>
</dbReference>
<evidence type="ECO:0000259" key="7">
    <source>
        <dbReference type="Pfam" id="PF05567"/>
    </source>
</evidence>
<evidence type="ECO:0000256" key="6">
    <source>
        <dbReference type="ARBA" id="ARBA00023263"/>
    </source>
</evidence>
<evidence type="ECO:0000256" key="4">
    <source>
        <dbReference type="ARBA" id="ARBA00022723"/>
    </source>
</evidence>
<evidence type="ECO:0000313" key="8">
    <source>
        <dbReference type="EMBL" id="AYC34321.1"/>
    </source>
</evidence>
<organism evidence="8 9">
    <name type="scientific">Pseudomonas cavernae</name>
    <dbReference type="NCBI Taxonomy" id="2320867"/>
    <lineage>
        <taxon>Bacteria</taxon>
        <taxon>Pseudomonadati</taxon>
        <taxon>Pseudomonadota</taxon>
        <taxon>Gammaproteobacteria</taxon>
        <taxon>Pseudomonadales</taxon>
        <taxon>Pseudomonadaceae</taxon>
        <taxon>Pseudomonas</taxon>
    </lineage>
</organism>
<dbReference type="SUPFAM" id="SSF50998">
    <property type="entry name" value="Quinoprotein alcohol dehydrogenase-like"/>
    <property type="match status" value="1"/>
</dbReference>
<comment type="similarity">
    <text evidence="2">Belongs to the PilY1 family.</text>
</comment>
<feature type="domain" description="PilY1 beta-propeller" evidence="7">
    <location>
        <begin position="642"/>
        <end position="968"/>
    </location>
</feature>
<proteinExistence type="inferred from homology"/>
<dbReference type="KEGG" id="pcav:D3880_18990"/>
<keyword evidence="9" id="KW-1185">Reference proteome</keyword>
<keyword evidence="5" id="KW-0106">Calcium</keyword>
<evidence type="ECO:0000313" key="9">
    <source>
        <dbReference type="Proteomes" id="UP000265560"/>
    </source>
</evidence>
<dbReference type="Proteomes" id="UP000265560">
    <property type="component" value="Chromosome"/>
</dbReference>
<evidence type="ECO:0000256" key="5">
    <source>
        <dbReference type="ARBA" id="ARBA00022837"/>
    </source>
</evidence>